<evidence type="ECO:0000313" key="2">
    <source>
        <dbReference type="EMBL" id="KAH0534771.1"/>
    </source>
</evidence>
<dbReference type="Proteomes" id="UP000826195">
    <property type="component" value="Unassembled WGS sequence"/>
</dbReference>
<proteinExistence type="predicted"/>
<evidence type="ECO:0000313" key="3">
    <source>
        <dbReference type="Proteomes" id="UP000826195"/>
    </source>
</evidence>
<comment type="caution">
    <text evidence="2">The sequence shown here is derived from an EMBL/GenBank/DDBJ whole genome shotgun (WGS) entry which is preliminary data.</text>
</comment>
<accession>A0AAV7HTP4</accession>
<evidence type="ECO:0000256" key="1">
    <source>
        <dbReference type="SAM" id="Coils"/>
    </source>
</evidence>
<evidence type="ECO:0008006" key="4">
    <source>
        <dbReference type="Google" id="ProtNLM"/>
    </source>
</evidence>
<dbReference type="AlphaFoldDB" id="A0AAV7HTP4"/>
<dbReference type="EMBL" id="JAHXZJ010002982">
    <property type="protein sequence ID" value="KAH0534771.1"/>
    <property type="molecule type" value="Genomic_DNA"/>
</dbReference>
<organism evidence="2 3">
    <name type="scientific">Cotesia glomerata</name>
    <name type="common">Lepidopteran parasitic wasp</name>
    <name type="synonym">Apanteles glomeratus</name>
    <dbReference type="NCBI Taxonomy" id="32391"/>
    <lineage>
        <taxon>Eukaryota</taxon>
        <taxon>Metazoa</taxon>
        <taxon>Ecdysozoa</taxon>
        <taxon>Arthropoda</taxon>
        <taxon>Hexapoda</taxon>
        <taxon>Insecta</taxon>
        <taxon>Pterygota</taxon>
        <taxon>Neoptera</taxon>
        <taxon>Endopterygota</taxon>
        <taxon>Hymenoptera</taxon>
        <taxon>Apocrita</taxon>
        <taxon>Ichneumonoidea</taxon>
        <taxon>Braconidae</taxon>
        <taxon>Microgastrinae</taxon>
        <taxon>Cotesia</taxon>
    </lineage>
</organism>
<sequence>MVYYSIYAKDYSASTDSVNFYHTNGLKTVERFKSDVGKFHIKLIQSNEPLTESRIIYLHWGHKCTEESEQTIIKSYQERMGKDDDTRPETIIQWIKKSIDNVHDVKIELLYIITDGLINRDSMERCKELNSDMQYNNVVFYAFNQNLNQIDLSVAATFLKSHCTIYRNYELLDDVNISEEFDYSKITVSNFIAKRNNLKSYIRLKYINKFKQDADALQEIDKLRMLRNRLFEKLSKSEQNKANLDTKDRNEFMREFINTVWYKNLNASEHGIKVEIEKSISTLINYIVSDNKSYSFDALKFESKFNNPIEEEPIVDAYFATEQEIEFPDIILDDDKGIPVILLTEFNLLEKIIFHRINEWTEVSPASFSKFKSAMECPLFLLNDPDISESIGYFYTLNVYKQLLENTTKTEPRTRRPYHGGLVLTDTNEFDKYNDYILSATYFDFKKVNYNVGLFYYILWKNCENKEWMDRNVLEQFKKYVMRRISATVCKIGLSSLPLDPQENTSLLTALWYCVELSSCIFKDDPQNFMHERLRMYYGVGHCMIEILKYFNYDLDLESIENRRDIIRYVMILKKISSHRERVYYMLDKIFKNINGFLVCEIEKPANLQKLNYLKLNHKGMLHNDIIQEEVHLNDYVHLMNYVDDSNKNGKVIVKICEKTFRPFFTIDEDTSFYSELVKITKKVVINNDDDKNNVKISFDTIDSLEFDKILSSFNLFLRCVKDSKKYPTLPEYLEYVLTKKKFNCDLVTIFPPNVYTGLEDVYSQYRRVIETVDVNKLIAVFKSYVKRVERIKEEGVLKFNGDDAINEFITSEELKVNLIKKV</sequence>
<gene>
    <name evidence="2" type="ORF">KQX54_008216</name>
</gene>
<keyword evidence="3" id="KW-1185">Reference proteome</keyword>
<keyword evidence="1" id="KW-0175">Coiled coil</keyword>
<protein>
    <recommendedName>
        <fullName evidence="4">P94</fullName>
    </recommendedName>
</protein>
<reference evidence="2 3" key="1">
    <citation type="journal article" date="2021" name="J. Hered.">
        <title>A chromosome-level genome assembly of the parasitoid wasp, Cotesia glomerata (Hymenoptera: Braconidae).</title>
        <authorList>
            <person name="Pinto B.J."/>
            <person name="Weis J.J."/>
            <person name="Gamble T."/>
            <person name="Ode P.J."/>
            <person name="Paul R."/>
            <person name="Zaspel J.M."/>
        </authorList>
    </citation>
    <scope>NUCLEOTIDE SEQUENCE [LARGE SCALE GENOMIC DNA]</scope>
    <source>
        <strain evidence="2">CgM1</strain>
    </source>
</reference>
<feature type="coiled-coil region" evidence="1">
    <location>
        <begin position="220"/>
        <end position="247"/>
    </location>
</feature>
<name>A0AAV7HTP4_COTGL</name>